<accession>A0ABT3JY41</accession>
<comment type="caution">
    <text evidence="2">The sequence shown here is derived from an EMBL/GenBank/DDBJ whole genome shotgun (WGS) entry which is preliminary data.</text>
</comment>
<reference evidence="2 3" key="1">
    <citation type="submission" date="2022-10" db="EMBL/GenBank/DDBJ databases">
        <title>Xanthomonas sp. H13-6.</title>
        <authorList>
            <person name="Liu X."/>
            <person name="Deng Z."/>
            <person name="Jiang Y."/>
            <person name="Yu T."/>
            <person name="Ai J."/>
        </authorList>
    </citation>
    <scope>NUCLEOTIDE SEQUENCE [LARGE SCALE GENOMIC DNA]</scope>
    <source>
        <strain evidence="2 3">H13-6</strain>
    </source>
</reference>
<protein>
    <recommendedName>
        <fullName evidence="4">Acyltransferase</fullName>
    </recommendedName>
</protein>
<dbReference type="Proteomes" id="UP001209922">
    <property type="component" value="Unassembled WGS sequence"/>
</dbReference>
<organism evidence="2 3">
    <name type="scientific">Xanthomonas chitinilytica</name>
    <dbReference type="NCBI Taxonomy" id="2989819"/>
    <lineage>
        <taxon>Bacteria</taxon>
        <taxon>Pseudomonadati</taxon>
        <taxon>Pseudomonadota</taxon>
        <taxon>Gammaproteobacteria</taxon>
        <taxon>Lysobacterales</taxon>
        <taxon>Lysobacteraceae</taxon>
        <taxon>Xanthomonas</taxon>
    </lineage>
</organism>
<gene>
    <name evidence="2" type="ORF">OK345_12725</name>
</gene>
<keyword evidence="1" id="KW-0812">Transmembrane</keyword>
<keyword evidence="1" id="KW-0472">Membrane</keyword>
<keyword evidence="1" id="KW-1133">Transmembrane helix</keyword>
<proteinExistence type="predicted"/>
<dbReference type="EMBL" id="JAPCHY010000010">
    <property type="protein sequence ID" value="MCW4473368.1"/>
    <property type="molecule type" value="Genomic_DNA"/>
</dbReference>
<evidence type="ECO:0000313" key="3">
    <source>
        <dbReference type="Proteomes" id="UP001209922"/>
    </source>
</evidence>
<sequence length="162" mass="17461">MPMNLADNAGQRPPPRELTLSRYILRRNGVPAGAPGSLRNMLHRALGAPTFAGFWRHWNPVFGYLLGRHVFAPLKRVMPAAPALVATFVACGALHDLVTMAVRGAPAFLFTPWFFFLGSGVLLARALGWDLSGRAWAVRAAANLCYLAACLAITLALGRLAP</sequence>
<evidence type="ECO:0000313" key="2">
    <source>
        <dbReference type="EMBL" id="MCW4473368.1"/>
    </source>
</evidence>
<feature type="transmembrane region" description="Helical" evidence="1">
    <location>
        <begin position="107"/>
        <end position="128"/>
    </location>
</feature>
<keyword evidence="3" id="KW-1185">Reference proteome</keyword>
<evidence type="ECO:0000256" key="1">
    <source>
        <dbReference type="SAM" id="Phobius"/>
    </source>
</evidence>
<feature type="transmembrane region" description="Helical" evidence="1">
    <location>
        <begin position="140"/>
        <end position="161"/>
    </location>
</feature>
<evidence type="ECO:0008006" key="4">
    <source>
        <dbReference type="Google" id="ProtNLM"/>
    </source>
</evidence>
<feature type="transmembrane region" description="Helical" evidence="1">
    <location>
        <begin position="77"/>
        <end position="95"/>
    </location>
</feature>
<dbReference type="RefSeq" id="WP_265128351.1">
    <property type="nucleotide sequence ID" value="NZ_JAPCHY010000010.1"/>
</dbReference>
<name>A0ABT3JY41_9XANT</name>